<protein>
    <submittedName>
        <fullName evidence="2">Uncharacterized protein</fullName>
    </submittedName>
</protein>
<name>A0ABU7BKW2_9TELE</name>
<dbReference type="EMBL" id="JAHUTI010055960">
    <property type="protein sequence ID" value="MED6250245.1"/>
    <property type="molecule type" value="Genomic_DNA"/>
</dbReference>
<keyword evidence="3" id="KW-1185">Reference proteome</keyword>
<evidence type="ECO:0000313" key="2">
    <source>
        <dbReference type="EMBL" id="MED6250245.1"/>
    </source>
</evidence>
<feature type="region of interest" description="Disordered" evidence="1">
    <location>
        <begin position="99"/>
        <end position="127"/>
    </location>
</feature>
<accession>A0ABU7BKW2</accession>
<evidence type="ECO:0000313" key="3">
    <source>
        <dbReference type="Proteomes" id="UP001345963"/>
    </source>
</evidence>
<gene>
    <name evidence="2" type="ORF">ATANTOWER_027650</name>
</gene>
<proteinExistence type="predicted"/>
<feature type="region of interest" description="Disordered" evidence="1">
    <location>
        <begin position="16"/>
        <end position="44"/>
    </location>
</feature>
<sequence length="127" mass="13959">MSQSSWGYTLNDWTASMLEEMNPEPTPQPVQQPAEGASGSSSCSKHFGPWKVISITQSPLLDPCQPLYTAGGQYYGNYPPPVPPRLQLLQCDTAQTFDTTHGHPWLQSLNPTAQSTYSREASTTDKL</sequence>
<organism evidence="2 3">
    <name type="scientific">Ataeniobius toweri</name>
    <dbReference type="NCBI Taxonomy" id="208326"/>
    <lineage>
        <taxon>Eukaryota</taxon>
        <taxon>Metazoa</taxon>
        <taxon>Chordata</taxon>
        <taxon>Craniata</taxon>
        <taxon>Vertebrata</taxon>
        <taxon>Euteleostomi</taxon>
        <taxon>Actinopterygii</taxon>
        <taxon>Neopterygii</taxon>
        <taxon>Teleostei</taxon>
        <taxon>Neoteleostei</taxon>
        <taxon>Acanthomorphata</taxon>
        <taxon>Ovalentaria</taxon>
        <taxon>Atherinomorphae</taxon>
        <taxon>Cyprinodontiformes</taxon>
        <taxon>Goodeidae</taxon>
        <taxon>Ataeniobius</taxon>
    </lineage>
</organism>
<evidence type="ECO:0000256" key="1">
    <source>
        <dbReference type="SAM" id="MobiDB-lite"/>
    </source>
</evidence>
<feature type="compositionally biased region" description="Polar residues" evidence="1">
    <location>
        <begin position="107"/>
        <end position="121"/>
    </location>
</feature>
<comment type="caution">
    <text evidence="2">The sequence shown here is derived from an EMBL/GenBank/DDBJ whole genome shotgun (WGS) entry which is preliminary data.</text>
</comment>
<dbReference type="Proteomes" id="UP001345963">
    <property type="component" value="Unassembled WGS sequence"/>
</dbReference>
<reference evidence="2 3" key="1">
    <citation type="submission" date="2021-07" db="EMBL/GenBank/DDBJ databases">
        <authorList>
            <person name="Palmer J.M."/>
        </authorList>
    </citation>
    <scope>NUCLEOTIDE SEQUENCE [LARGE SCALE GENOMIC DNA]</scope>
    <source>
        <strain evidence="2 3">AT_MEX2019</strain>
        <tissue evidence="2">Muscle</tissue>
    </source>
</reference>